<dbReference type="AlphaFoldDB" id="A0A316EGN0"/>
<organism evidence="2 3">
    <name type="scientific">Cupriavidus plantarum</name>
    <dbReference type="NCBI Taxonomy" id="942865"/>
    <lineage>
        <taxon>Bacteria</taxon>
        <taxon>Pseudomonadati</taxon>
        <taxon>Pseudomonadota</taxon>
        <taxon>Betaproteobacteria</taxon>
        <taxon>Burkholderiales</taxon>
        <taxon>Burkholderiaceae</taxon>
        <taxon>Cupriavidus</taxon>
    </lineage>
</organism>
<proteinExistence type="predicted"/>
<dbReference type="EMBL" id="QGGT01000011">
    <property type="protein sequence ID" value="PWK30978.1"/>
    <property type="molecule type" value="Genomic_DNA"/>
</dbReference>
<keyword evidence="3" id="KW-1185">Reference proteome</keyword>
<accession>A0A316EGN0</accession>
<feature type="region of interest" description="Disordered" evidence="1">
    <location>
        <begin position="1"/>
        <end position="101"/>
    </location>
</feature>
<evidence type="ECO:0008006" key="4">
    <source>
        <dbReference type="Google" id="ProtNLM"/>
    </source>
</evidence>
<evidence type="ECO:0000313" key="2">
    <source>
        <dbReference type="EMBL" id="PWK30978.1"/>
    </source>
</evidence>
<gene>
    <name evidence="2" type="ORF">C7419_11119</name>
</gene>
<sequence length="184" mass="20074">MVTIMEKSRTAPPLTDFHYGGHSGVDDEKSRPREPVRSAEDDPAPKSFRNLPEQPYRPQPGSNEPEGVERYGMYGVAPGTDKPAPESANAGQRPLPGPAALGQYDGDDMRALEPLNDAQRLEVLHERLSMVVDPGVISIQMIDGAVTLRGTVRDAPTRKAVENIVMGCLTDHYVRSEIDVSATR</sequence>
<protein>
    <recommendedName>
        <fullName evidence="4">BON domain-containing protein</fullName>
    </recommendedName>
</protein>
<evidence type="ECO:0000256" key="1">
    <source>
        <dbReference type="SAM" id="MobiDB-lite"/>
    </source>
</evidence>
<comment type="caution">
    <text evidence="2">The sequence shown here is derived from an EMBL/GenBank/DDBJ whole genome shotgun (WGS) entry which is preliminary data.</text>
</comment>
<evidence type="ECO:0000313" key="3">
    <source>
        <dbReference type="Proteomes" id="UP000245754"/>
    </source>
</evidence>
<feature type="compositionally biased region" description="Basic and acidic residues" evidence="1">
    <location>
        <begin position="24"/>
        <end position="44"/>
    </location>
</feature>
<dbReference type="Proteomes" id="UP000245754">
    <property type="component" value="Unassembled WGS sequence"/>
</dbReference>
<name>A0A316EGN0_9BURK</name>
<reference evidence="2 3" key="1">
    <citation type="submission" date="2018-05" db="EMBL/GenBank/DDBJ databases">
        <title>Genomic Encyclopedia of Type Strains, Phase IV (KMG-V): Genome sequencing to study the core and pangenomes of soil and plant-associated prokaryotes.</title>
        <authorList>
            <person name="Whitman W."/>
        </authorList>
    </citation>
    <scope>NUCLEOTIDE SEQUENCE [LARGE SCALE GENOMIC DNA]</scope>
    <source>
        <strain evidence="2 3">SLV-132</strain>
    </source>
</reference>